<keyword evidence="3" id="KW-0472">Membrane</keyword>
<evidence type="ECO:0000256" key="2">
    <source>
        <dbReference type="SAM" id="MobiDB-lite"/>
    </source>
</evidence>
<proteinExistence type="predicted"/>
<keyword evidence="3" id="KW-1133">Transmembrane helix</keyword>
<dbReference type="OrthoDB" id="5419542at2759"/>
<feature type="compositionally biased region" description="Polar residues" evidence="2">
    <location>
        <begin position="24"/>
        <end position="34"/>
    </location>
</feature>
<protein>
    <submittedName>
        <fullName evidence="4">Uncharacterized protein</fullName>
    </submittedName>
</protein>
<feature type="compositionally biased region" description="Basic and acidic residues" evidence="2">
    <location>
        <begin position="76"/>
        <end position="85"/>
    </location>
</feature>
<evidence type="ECO:0000256" key="1">
    <source>
        <dbReference type="SAM" id="Coils"/>
    </source>
</evidence>
<reference evidence="5" key="1">
    <citation type="journal article" date="2017" name="Genome Biol.">
        <title>Comparative genomics reveals high biological diversity and specific adaptations in the industrially and medically important fungal genus Aspergillus.</title>
        <authorList>
            <person name="de Vries R.P."/>
            <person name="Riley R."/>
            <person name="Wiebenga A."/>
            <person name="Aguilar-Osorio G."/>
            <person name="Amillis S."/>
            <person name="Uchima C.A."/>
            <person name="Anderluh G."/>
            <person name="Asadollahi M."/>
            <person name="Askin M."/>
            <person name="Barry K."/>
            <person name="Battaglia E."/>
            <person name="Bayram O."/>
            <person name="Benocci T."/>
            <person name="Braus-Stromeyer S.A."/>
            <person name="Caldana C."/>
            <person name="Canovas D."/>
            <person name="Cerqueira G.C."/>
            <person name="Chen F."/>
            <person name="Chen W."/>
            <person name="Choi C."/>
            <person name="Clum A."/>
            <person name="Dos Santos R.A."/>
            <person name="Damasio A.R."/>
            <person name="Diallinas G."/>
            <person name="Emri T."/>
            <person name="Fekete E."/>
            <person name="Flipphi M."/>
            <person name="Freyberg S."/>
            <person name="Gallo A."/>
            <person name="Gournas C."/>
            <person name="Habgood R."/>
            <person name="Hainaut M."/>
            <person name="Harispe M.L."/>
            <person name="Henrissat B."/>
            <person name="Hilden K.S."/>
            <person name="Hope R."/>
            <person name="Hossain A."/>
            <person name="Karabika E."/>
            <person name="Karaffa L."/>
            <person name="Karanyi Z."/>
            <person name="Krasevec N."/>
            <person name="Kuo A."/>
            <person name="Kusch H."/>
            <person name="LaButti K."/>
            <person name="Lagendijk E.L."/>
            <person name="Lapidus A."/>
            <person name="Levasseur A."/>
            <person name="Lindquist E."/>
            <person name="Lipzen A."/>
            <person name="Logrieco A.F."/>
            <person name="MacCabe A."/>
            <person name="Maekelae M.R."/>
            <person name="Malavazi I."/>
            <person name="Melin P."/>
            <person name="Meyer V."/>
            <person name="Mielnichuk N."/>
            <person name="Miskei M."/>
            <person name="Molnar A.P."/>
            <person name="Mule G."/>
            <person name="Ngan C.Y."/>
            <person name="Orejas M."/>
            <person name="Orosz E."/>
            <person name="Ouedraogo J.P."/>
            <person name="Overkamp K.M."/>
            <person name="Park H.-S."/>
            <person name="Perrone G."/>
            <person name="Piumi F."/>
            <person name="Punt P.J."/>
            <person name="Ram A.F."/>
            <person name="Ramon A."/>
            <person name="Rauscher S."/>
            <person name="Record E."/>
            <person name="Riano-Pachon D.M."/>
            <person name="Robert V."/>
            <person name="Roehrig J."/>
            <person name="Ruller R."/>
            <person name="Salamov A."/>
            <person name="Salih N.S."/>
            <person name="Samson R.A."/>
            <person name="Sandor E."/>
            <person name="Sanguinetti M."/>
            <person name="Schuetze T."/>
            <person name="Sepcic K."/>
            <person name="Shelest E."/>
            <person name="Sherlock G."/>
            <person name="Sophianopoulou V."/>
            <person name="Squina F.M."/>
            <person name="Sun H."/>
            <person name="Susca A."/>
            <person name="Todd R.B."/>
            <person name="Tsang A."/>
            <person name="Unkles S.E."/>
            <person name="van de Wiele N."/>
            <person name="van Rossen-Uffink D."/>
            <person name="Oliveira J.V."/>
            <person name="Vesth T.C."/>
            <person name="Visser J."/>
            <person name="Yu J.-H."/>
            <person name="Zhou M."/>
            <person name="Andersen M.R."/>
            <person name="Archer D.B."/>
            <person name="Baker S.E."/>
            <person name="Benoit I."/>
            <person name="Brakhage A.A."/>
            <person name="Braus G.H."/>
            <person name="Fischer R."/>
            <person name="Frisvad J.C."/>
            <person name="Goldman G.H."/>
            <person name="Houbraken J."/>
            <person name="Oakley B."/>
            <person name="Pocsi I."/>
            <person name="Scazzocchio C."/>
            <person name="Seiboth B."/>
            <person name="vanKuyk P.A."/>
            <person name="Wortman J."/>
            <person name="Dyer P.S."/>
            <person name="Grigoriev I.V."/>
        </authorList>
    </citation>
    <scope>NUCLEOTIDE SEQUENCE [LARGE SCALE GENOMIC DNA]</scope>
    <source>
        <strain evidence="5">DTO 134E9</strain>
    </source>
</reference>
<keyword evidence="5" id="KW-1185">Reference proteome</keyword>
<dbReference type="EMBL" id="KV878218">
    <property type="protein sequence ID" value="OJJ30048.1"/>
    <property type="molecule type" value="Genomic_DNA"/>
</dbReference>
<feature type="coiled-coil region" evidence="1">
    <location>
        <begin position="298"/>
        <end position="339"/>
    </location>
</feature>
<feature type="transmembrane region" description="Helical" evidence="3">
    <location>
        <begin position="346"/>
        <end position="367"/>
    </location>
</feature>
<keyword evidence="1" id="KW-0175">Coiled coil</keyword>
<evidence type="ECO:0000313" key="5">
    <source>
        <dbReference type="Proteomes" id="UP000184383"/>
    </source>
</evidence>
<feature type="compositionally biased region" description="Polar residues" evidence="2">
    <location>
        <begin position="430"/>
        <end position="451"/>
    </location>
</feature>
<dbReference type="GeneID" id="63754074"/>
<feature type="region of interest" description="Disordered" evidence="2">
    <location>
        <begin position="1"/>
        <end position="43"/>
    </location>
</feature>
<organism evidence="4 5">
    <name type="scientific">Aspergillus wentii DTO 134E9</name>
    <dbReference type="NCBI Taxonomy" id="1073089"/>
    <lineage>
        <taxon>Eukaryota</taxon>
        <taxon>Fungi</taxon>
        <taxon>Dikarya</taxon>
        <taxon>Ascomycota</taxon>
        <taxon>Pezizomycotina</taxon>
        <taxon>Eurotiomycetes</taxon>
        <taxon>Eurotiomycetidae</taxon>
        <taxon>Eurotiales</taxon>
        <taxon>Aspergillaceae</taxon>
        <taxon>Aspergillus</taxon>
        <taxon>Aspergillus subgen. Cremei</taxon>
    </lineage>
</organism>
<feature type="compositionally biased region" description="Basic residues" evidence="2">
    <location>
        <begin position="115"/>
        <end position="125"/>
    </location>
</feature>
<dbReference type="Proteomes" id="UP000184383">
    <property type="component" value="Unassembled WGS sequence"/>
</dbReference>
<feature type="compositionally biased region" description="Polar residues" evidence="2">
    <location>
        <begin position="170"/>
        <end position="194"/>
    </location>
</feature>
<evidence type="ECO:0000313" key="4">
    <source>
        <dbReference type="EMBL" id="OJJ30048.1"/>
    </source>
</evidence>
<dbReference type="VEuPathDB" id="FungiDB:ASPWEDRAFT_55533"/>
<name>A0A1L9R575_ASPWE</name>
<dbReference type="STRING" id="1073089.A0A1L9R575"/>
<dbReference type="AlphaFoldDB" id="A0A1L9R575"/>
<feature type="region of interest" description="Disordered" evidence="2">
    <location>
        <begin position="401"/>
        <end position="461"/>
    </location>
</feature>
<gene>
    <name evidence="4" type="ORF">ASPWEDRAFT_55533</name>
</gene>
<evidence type="ECO:0000256" key="3">
    <source>
        <dbReference type="SAM" id="Phobius"/>
    </source>
</evidence>
<sequence>MESPMKTSFPAVLSPKPTYPLTHGSATSGSQRTPSFPPTADEPVAATLSSDRSRSNHIANNNIINNNRNPFHTIDVNHQHHDPRPNPHAVADTHRQKRQNRHLVIDTTSLDSSKLKPHHKHKHSKPRDSRLPRTMTQIASSAGARGLLPSWSGGKEKTCDGDDGLLRPMTQETTRSRWGSDSTEQGDQIGSVRQQEICSMGDLEQVKNRRKQGEEYLRSALSSIGTLATDITRRLDYTYYNLLEKITALNSTISSFQELSDSTSALFDGFEREVTGLDQEIRKQIGELKGFQPQIQKIESLEERMKSGRQRAERLGNRLEAMRDEIDRWERREEEWQTRIGRRLRIFWGVLATAMLVVLLAVIIQSWPTIWSVSNHDVLSQIKTPANQSSDAILNKPEFAEPVPELDGQGDNHLWSRHSSGLADHHTSRRFTSSANTPTSKGRNTKASPTDSDPLWLFDEL</sequence>
<dbReference type="RefSeq" id="XP_040683725.1">
    <property type="nucleotide sequence ID" value="XM_040838226.1"/>
</dbReference>
<keyword evidence="3" id="KW-0812">Transmembrane</keyword>
<feature type="region of interest" description="Disordered" evidence="2">
    <location>
        <begin position="76"/>
        <end position="194"/>
    </location>
</feature>
<accession>A0A1L9R575</accession>